<proteinExistence type="predicted"/>
<gene>
    <name evidence="1" type="ORF">CK203_098504</name>
</gene>
<sequence length="132" mass="15112">MRSSAFPFKNLDQVSSIYKQGIMAQKWQDDDCPPSIQSFFAPLADAEGAKKHSMIELLKSYGGLSYCILPHYFEILRNAGGFSVKCNPEAYLQIVYDLLILESIVTSNVEWKKIKWEFINSVPPIRWNLSFV</sequence>
<comment type="caution">
    <text evidence="1">The sequence shown here is derived from an EMBL/GenBank/DDBJ whole genome shotgun (WGS) entry which is preliminary data.</text>
</comment>
<evidence type="ECO:0000313" key="2">
    <source>
        <dbReference type="Proteomes" id="UP000288805"/>
    </source>
</evidence>
<protein>
    <submittedName>
        <fullName evidence="1">Uncharacterized protein</fullName>
    </submittedName>
</protein>
<dbReference type="Proteomes" id="UP000288805">
    <property type="component" value="Unassembled WGS sequence"/>
</dbReference>
<name>A0A438D144_VITVI</name>
<reference evidence="1 2" key="1">
    <citation type="journal article" date="2018" name="PLoS Genet.">
        <title>Population sequencing reveals clonal diversity and ancestral inbreeding in the grapevine cultivar Chardonnay.</title>
        <authorList>
            <person name="Roach M.J."/>
            <person name="Johnson D.L."/>
            <person name="Bohlmann J."/>
            <person name="van Vuuren H.J."/>
            <person name="Jones S.J."/>
            <person name="Pretorius I.S."/>
            <person name="Schmidt S.A."/>
            <person name="Borneman A.R."/>
        </authorList>
    </citation>
    <scope>NUCLEOTIDE SEQUENCE [LARGE SCALE GENOMIC DNA]</scope>
    <source>
        <strain evidence="2">cv. Chardonnay</strain>
        <tissue evidence="1">Leaf</tissue>
    </source>
</reference>
<dbReference type="EMBL" id="QGNW01001859">
    <property type="protein sequence ID" value="RVW29183.1"/>
    <property type="molecule type" value="Genomic_DNA"/>
</dbReference>
<accession>A0A438D144</accession>
<evidence type="ECO:0000313" key="1">
    <source>
        <dbReference type="EMBL" id="RVW29183.1"/>
    </source>
</evidence>
<dbReference type="AlphaFoldDB" id="A0A438D144"/>
<organism evidence="1 2">
    <name type="scientific">Vitis vinifera</name>
    <name type="common">Grape</name>
    <dbReference type="NCBI Taxonomy" id="29760"/>
    <lineage>
        <taxon>Eukaryota</taxon>
        <taxon>Viridiplantae</taxon>
        <taxon>Streptophyta</taxon>
        <taxon>Embryophyta</taxon>
        <taxon>Tracheophyta</taxon>
        <taxon>Spermatophyta</taxon>
        <taxon>Magnoliopsida</taxon>
        <taxon>eudicotyledons</taxon>
        <taxon>Gunneridae</taxon>
        <taxon>Pentapetalae</taxon>
        <taxon>rosids</taxon>
        <taxon>Vitales</taxon>
        <taxon>Vitaceae</taxon>
        <taxon>Viteae</taxon>
        <taxon>Vitis</taxon>
    </lineage>
</organism>